<dbReference type="InterPro" id="IPR022776">
    <property type="entry name" value="TRM13/UPF0224_CHHC_Znf_dom"/>
</dbReference>
<organism evidence="5 6">
    <name type="scientific">Polistes dominula</name>
    <name type="common">European paper wasp</name>
    <name type="synonym">Vespa dominula</name>
    <dbReference type="NCBI Taxonomy" id="743375"/>
    <lineage>
        <taxon>Eukaryota</taxon>
        <taxon>Metazoa</taxon>
        <taxon>Ecdysozoa</taxon>
        <taxon>Arthropoda</taxon>
        <taxon>Hexapoda</taxon>
        <taxon>Insecta</taxon>
        <taxon>Pterygota</taxon>
        <taxon>Neoptera</taxon>
        <taxon>Endopterygota</taxon>
        <taxon>Hymenoptera</taxon>
        <taxon>Apocrita</taxon>
        <taxon>Aculeata</taxon>
        <taxon>Vespoidea</taxon>
        <taxon>Vespidae</taxon>
        <taxon>Polistinae</taxon>
        <taxon>Polistini</taxon>
        <taxon>Polistes</taxon>
    </lineage>
</organism>
<evidence type="ECO:0000256" key="2">
    <source>
        <dbReference type="ARBA" id="ARBA00022771"/>
    </source>
</evidence>
<sequence length="132" mass="15812">MSDKEFYTCPYDSSHRIHRTRMARHLLKCKINHRNVNVIVCPYNKLHVLDPYQYEYHLTVCEERKNFENFVYETENKQLDTSFPEVQNIKFSRSSENWDNSGNVVSYHSHLVQDGVTNPTTRRQEALDRNED</sequence>
<evidence type="ECO:0000256" key="1">
    <source>
        <dbReference type="ARBA" id="ARBA00022723"/>
    </source>
</evidence>
<evidence type="ECO:0000256" key="3">
    <source>
        <dbReference type="ARBA" id="ARBA00022833"/>
    </source>
</evidence>
<dbReference type="PANTHER" id="PTHR21402">
    <property type="entry name" value="GAMETOCYTE SPECIFIC FACTOR 1-RELATED"/>
    <property type="match status" value="1"/>
</dbReference>
<dbReference type="GeneID" id="107072629"/>
<feature type="domain" description="CHHC U11-48K-type" evidence="4">
    <location>
        <begin position="38"/>
        <end position="65"/>
    </location>
</feature>
<keyword evidence="2" id="KW-0863">Zinc-finger</keyword>
<dbReference type="RefSeq" id="XP_015188203.1">
    <property type="nucleotide sequence ID" value="XM_015332717.1"/>
</dbReference>
<proteinExistence type="predicted"/>
<evidence type="ECO:0000259" key="4">
    <source>
        <dbReference type="PROSITE" id="PS51800"/>
    </source>
</evidence>
<feature type="domain" description="CHHC U11-48K-type" evidence="4">
    <location>
        <begin position="6"/>
        <end position="33"/>
    </location>
</feature>
<dbReference type="InterPro" id="IPR051591">
    <property type="entry name" value="UPF0224_FAM112_RNA_Proc"/>
</dbReference>
<accession>A0ABM1J6W5</accession>
<dbReference type="SUPFAM" id="SSF57667">
    <property type="entry name" value="beta-beta-alpha zinc fingers"/>
    <property type="match status" value="1"/>
</dbReference>
<evidence type="ECO:0000313" key="5">
    <source>
        <dbReference type="Proteomes" id="UP000694924"/>
    </source>
</evidence>
<keyword evidence="3" id="KW-0862">Zinc</keyword>
<dbReference type="PANTHER" id="PTHR21402:SF5">
    <property type="entry name" value="GAMETOCYTE SPECIFIC FACTOR 1"/>
    <property type="match status" value="1"/>
</dbReference>
<keyword evidence="1" id="KW-0479">Metal-binding</keyword>
<dbReference type="Pfam" id="PF05253">
    <property type="entry name" value="zf-U11-48K"/>
    <property type="match status" value="2"/>
</dbReference>
<protein>
    <submittedName>
        <fullName evidence="6">Gametocyte-specific factor 1-like</fullName>
    </submittedName>
</protein>
<gene>
    <name evidence="6" type="primary">LOC107072629</name>
</gene>
<name>A0ABM1J6W5_POLDO</name>
<dbReference type="InterPro" id="IPR036236">
    <property type="entry name" value="Znf_C2H2_sf"/>
</dbReference>
<keyword evidence="5" id="KW-1185">Reference proteome</keyword>
<evidence type="ECO:0000313" key="6">
    <source>
        <dbReference type="RefSeq" id="XP_015188203.1"/>
    </source>
</evidence>
<reference evidence="6" key="1">
    <citation type="submission" date="2025-08" db="UniProtKB">
        <authorList>
            <consortium name="RefSeq"/>
        </authorList>
    </citation>
    <scope>IDENTIFICATION</scope>
    <source>
        <tissue evidence="6">Whole body</tissue>
    </source>
</reference>
<dbReference type="Proteomes" id="UP000694924">
    <property type="component" value="Unplaced"/>
</dbReference>
<dbReference type="PROSITE" id="PS51800">
    <property type="entry name" value="ZF_CHHC_U11_48K"/>
    <property type="match status" value="2"/>
</dbReference>